<evidence type="ECO:0000256" key="9">
    <source>
        <dbReference type="SAM" id="SignalP"/>
    </source>
</evidence>
<dbReference type="PANTHER" id="PTHR31428">
    <property type="entry name" value="RGM DOMAIN FAMILY MEMBER DRAG-1"/>
    <property type="match status" value="1"/>
</dbReference>
<keyword evidence="7" id="KW-0325">Glycoprotein</keyword>
<comment type="subcellular location">
    <subcellularLocation>
        <location evidence="1">Cell membrane</location>
        <topology evidence="1">Lipid-anchor</topology>
        <topology evidence="1">GPI-anchor</topology>
    </subcellularLocation>
</comment>
<keyword evidence="5 9" id="KW-0732">Signal</keyword>
<dbReference type="GO" id="GO:0015026">
    <property type="term" value="F:coreceptor activity"/>
    <property type="evidence" value="ECO:0007669"/>
    <property type="project" value="TreeGrafter"/>
</dbReference>
<keyword evidence="8" id="KW-0449">Lipoprotein</keyword>
<evidence type="ECO:0000256" key="5">
    <source>
        <dbReference type="ARBA" id="ARBA00022729"/>
    </source>
</evidence>
<organism evidence="12 13">
    <name type="scientific">Lingula anatina</name>
    <name type="common">Brachiopod</name>
    <name type="synonym">Lingula unguis</name>
    <dbReference type="NCBI Taxonomy" id="7574"/>
    <lineage>
        <taxon>Eukaryota</taxon>
        <taxon>Metazoa</taxon>
        <taxon>Spiralia</taxon>
        <taxon>Lophotrochozoa</taxon>
        <taxon>Brachiopoda</taxon>
        <taxon>Linguliformea</taxon>
        <taxon>Lingulata</taxon>
        <taxon>Lingulida</taxon>
        <taxon>Linguloidea</taxon>
        <taxon>Lingulidae</taxon>
        <taxon>Lingula</taxon>
    </lineage>
</organism>
<keyword evidence="12" id="KW-1185">Reference proteome</keyword>
<evidence type="ECO:0000313" key="12">
    <source>
        <dbReference type="Proteomes" id="UP000085678"/>
    </source>
</evidence>
<keyword evidence="4" id="KW-0336">GPI-anchor</keyword>
<dbReference type="InParanoid" id="A0A1S3HWE2"/>
<dbReference type="Gene3D" id="3.40.1000.10">
    <property type="entry name" value="Mog1/PsbP, alpha/beta/alpha sandwich"/>
    <property type="match status" value="1"/>
</dbReference>
<dbReference type="GO" id="GO:0098552">
    <property type="term" value="C:side of membrane"/>
    <property type="evidence" value="ECO:0007669"/>
    <property type="project" value="UniProtKB-KW"/>
</dbReference>
<protein>
    <submittedName>
        <fullName evidence="13">Repulsive guidance molecule A</fullName>
    </submittedName>
</protein>
<reference evidence="13" key="1">
    <citation type="submission" date="2025-08" db="UniProtKB">
        <authorList>
            <consortium name="RefSeq"/>
        </authorList>
    </citation>
    <scope>IDENTIFICATION</scope>
    <source>
        <tissue evidence="13">Gonads</tissue>
    </source>
</reference>
<keyword evidence="6" id="KW-0472">Membrane</keyword>
<dbReference type="KEGG" id="lak:106158075"/>
<dbReference type="InterPro" id="IPR009496">
    <property type="entry name" value="RGM_C"/>
</dbReference>
<dbReference type="InterPro" id="IPR040287">
    <property type="entry name" value="RGM"/>
</dbReference>
<dbReference type="InterPro" id="IPR010536">
    <property type="entry name" value="RGM_N"/>
</dbReference>
<evidence type="ECO:0000259" key="10">
    <source>
        <dbReference type="Pfam" id="PF06534"/>
    </source>
</evidence>
<evidence type="ECO:0000256" key="6">
    <source>
        <dbReference type="ARBA" id="ARBA00023136"/>
    </source>
</evidence>
<gene>
    <name evidence="13" type="primary">LOC106158075</name>
</gene>
<dbReference type="Pfam" id="PF06535">
    <property type="entry name" value="RGM_N"/>
    <property type="match status" value="1"/>
</dbReference>
<evidence type="ECO:0000256" key="1">
    <source>
        <dbReference type="ARBA" id="ARBA00004609"/>
    </source>
</evidence>
<dbReference type="GO" id="GO:0005886">
    <property type="term" value="C:plasma membrane"/>
    <property type="evidence" value="ECO:0007669"/>
    <property type="project" value="UniProtKB-SubCell"/>
</dbReference>
<accession>A0A1S3HWE2</accession>
<feature type="signal peptide" evidence="9">
    <location>
        <begin position="1"/>
        <end position="27"/>
    </location>
</feature>
<feature type="domain" description="Repulsive guidance molecule C-terminal" evidence="10">
    <location>
        <begin position="133"/>
        <end position="378"/>
    </location>
</feature>
<feature type="domain" description="Repulsive guidance molecule N-terminal" evidence="11">
    <location>
        <begin position="30"/>
        <end position="101"/>
    </location>
</feature>
<evidence type="ECO:0000313" key="13">
    <source>
        <dbReference type="RefSeq" id="XP_013389379.1"/>
    </source>
</evidence>
<keyword evidence="3" id="KW-1003">Cell membrane</keyword>
<dbReference type="OrthoDB" id="10013795at2759"/>
<evidence type="ECO:0000256" key="8">
    <source>
        <dbReference type="ARBA" id="ARBA00023288"/>
    </source>
</evidence>
<evidence type="ECO:0000259" key="11">
    <source>
        <dbReference type="Pfam" id="PF06535"/>
    </source>
</evidence>
<feature type="chain" id="PRO_5010356627" evidence="9">
    <location>
        <begin position="28"/>
        <end position="434"/>
    </location>
</feature>
<dbReference type="PANTHER" id="PTHR31428:SF6">
    <property type="entry name" value="REPULSIVE GUIDANCE MOLECULE B HOMOLOG DRAG-1"/>
    <property type="match status" value="1"/>
</dbReference>
<sequence>MGAWCPMPSIGCLLLLGLLACTARTTGESCATEGCWNLYMAAQQVLGDGAGKYSQREARCVQLRTYFVCVKNITGAACSGNIQFYSVREMVERQMKGYNCSEKGDVFKGGVKPPVTPPITPAKVCSYNGERVYRHCGLFGDPHLRTFDNDYQTCKVQGAWPLIDNDYLTVQVTNDPVVKDGSATATSKLTVVIKSDDRIEECGPSQYVLYQAQTNYLPATFDDGRWHFGVEKSVQILEKDPGKHVEIYVRYIDTTIVVRQIGRYFTFSLRMPEELVNRTRENNQDGLNLCLQGCPLSERINYKKYLATKRGRLKSEQSTSDTKNGFAMSREDAINKCRTSNVVDFYFDSCVFDLMTTGDTNFSLAADVALQDVSRLYPESRKTQKNRTDLAEYDKVYSSSPSTDSRTFLQFRTFLSFALSLWIIFTTHEFNFVR</sequence>
<comment type="similarity">
    <text evidence="2">Belongs to the repulsive guidance molecule (RGM) family.</text>
</comment>
<evidence type="ECO:0000256" key="3">
    <source>
        <dbReference type="ARBA" id="ARBA00022475"/>
    </source>
</evidence>
<evidence type="ECO:0000256" key="7">
    <source>
        <dbReference type="ARBA" id="ARBA00023180"/>
    </source>
</evidence>
<proteinExistence type="inferred from homology"/>
<evidence type="ECO:0000256" key="2">
    <source>
        <dbReference type="ARBA" id="ARBA00005321"/>
    </source>
</evidence>
<dbReference type="AlphaFoldDB" id="A0A1S3HWE2"/>
<dbReference type="STRING" id="7574.A0A1S3HWE2"/>
<dbReference type="GeneID" id="106158075"/>
<dbReference type="Proteomes" id="UP000085678">
    <property type="component" value="Unplaced"/>
</dbReference>
<dbReference type="GO" id="GO:0030509">
    <property type="term" value="P:BMP signaling pathway"/>
    <property type="evidence" value="ECO:0007669"/>
    <property type="project" value="TreeGrafter"/>
</dbReference>
<name>A0A1S3HWE2_LINAN</name>
<dbReference type="RefSeq" id="XP_013389379.1">
    <property type="nucleotide sequence ID" value="XM_013533925.1"/>
</dbReference>
<dbReference type="Pfam" id="PF06534">
    <property type="entry name" value="RGM_C"/>
    <property type="match status" value="1"/>
</dbReference>
<evidence type="ECO:0000256" key="4">
    <source>
        <dbReference type="ARBA" id="ARBA00022622"/>
    </source>
</evidence>